<evidence type="ECO:0000256" key="3">
    <source>
        <dbReference type="ARBA" id="ARBA00022763"/>
    </source>
</evidence>
<reference evidence="10" key="1">
    <citation type="submission" date="2022-08" db="UniProtKB">
        <authorList>
            <consortium name="EnsemblMetazoa"/>
        </authorList>
    </citation>
    <scope>IDENTIFICATION</scope>
    <source>
        <strain evidence="10">Israel</strain>
    </source>
</reference>
<dbReference type="InterPro" id="IPR027417">
    <property type="entry name" value="P-loop_NTPase"/>
</dbReference>
<feature type="compositionally biased region" description="Polar residues" evidence="8">
    <location>
        <begin position="8"/>
        <end position="18"/>
    </location>
</feature>
<dbReference type="Gene3D" id="3.40.1170.10">
    <property type="entry name" value="DNA repair protein MutS, domain I"/>
    <property type="match status" value="1"/>
</dbReference>
<organism evidence="10 11">
    <name type="scientific">Phlebotomus papatasi</name>
    <name type="common">Sandfly</name>
    <dbReference type="NCBI Taxonomy" id="29031"/>
    <lineage>
        <taxon>Eukaryota</taxon>
        <taxon>Metazoa</taxon>
        <taxon>Ecdysozoa</taxon>
        <taxon>Arthropoda</taxon>
        <taxon>Hexapoda</taxon>
        <taxon>Insecta</taxon>
        <taxon>Pterygota</taxon>
        <taxon>Neoptera</taxon>
        <taxon>Endopterygota</taxon>
        <taxon>Diptera</taxon>
        <taxon>Nematocera</taxon>
        <taxon>Psychodoidea</taxon>
        <taxon>Psychodidae</taxon>
        <taxon>Phlebotomus</taxon>
        <taxon>Phlebotomus</taxon>
    </lineage>
</organism>
<evidence type="ECO:0000256" key="6">
    <source>
        <dbReference type="PIRNR" id="PIRNR037677"/>
    </source>
</evidence>
<dbReference type="GO" id="GO:0005524">
    <property type="term" value="F:ATP binding"/>
    <property type="evidence" value="ECO:0007669"/>
    <property type="project" value="UniProtKB-UniRule"/>
</dbReference>
<evidence type="ECO:0000256" key="1">
    <source>
        <dbReference type="ARBA" id="ARBA00006271"/>
    </source>
</evidence>
<dbReference type="GO" id="GO:0006298">
    <property type="term" value="P:mismatch repair"/>
    <property type="evidence" value="ECO:0007669"/>
    <property type="project" value="InterPro"/>
</dbReference>
<dbReference type="Gene3D" id="1.10.1420.10">
    <property type="match status" value="2"/>
</dbReference>
<evidence type="ECO:0000313" key="10">
    <source>
        <dbReference type="EnsemblMetazoa" id="PPAI010120-PA"/>
    </source>
</evidence>
<dbReference type="Pfam" id="PF05192">
    <property type="entry name" value="MutS_III"/>
    <property type="match status" value="1"/>
</dbReference>
<dbReference type="GO" id="GO:0030983">
    <property type="term" value="F:mismatched DNA binding"/>
    <property type="evidence" value="ECO:0007669"/>
    <property type="project" value="UniProtKB-UniRule"/>
</dbReference>
<dbReference type="PIRSF" id="PIRSF037677">
    <property type="entry name" value="DNA_mis_repair_Msh6"/>
    <property type="match status" value="1"/>
</dbReference>
<keyword evidence="5 6" id="KW-0238">DNA-binding</keyword>
<evidence type="ECO:0000256" key="2">
    <source>
        <dbReference type="ARBA" id="ARBA00022741"/>
    </source>
</evidence>
<evidence type="ECO:0000256" key="5">
    <source>
        <dbReference type="ARBA" id="ARBA00023125"/>
    </source>
</evidence>
<name>A0A1B0F0L9_PHLPP</name>
<accession>A0A1B0F0L9</accession>
<dbReference type="InterPro" id="IPR036187">
    <property type="entry name" value="DNA_mismatch_repair_MutS_sf"/>
</dbReference>
<dbReference type="Pfam" id="PF00488">
    <property type="entry name" value="MutS_V"/>
    <property type="match status" value="1"/>
</dbReference>
<dbReference type="EnsemblMetazoa" id="PPAI010120-RA">
    <property type="protein sequence ID" value="PPAI010120-PA"/>
    <property type="gene ID" value="PPAI010120"/>
</dbReference>
<evidence type="ECO:0000256" key="8">
    <source>
        <dbReference type="SAM" id="MobiDB-lite"/>
    </source>
</evidence>
<dbReference type="Gene3D" id="3.30.420.110">
    <property type="entry name" value="MutS, connector domain"/>
    <property type="match status" value="1"/>
</dbReference>
<keyword evidence="4 6" id="KW-0067">ATP-binding</keyword>
<dbReference type="InterPro" id="IPR045076">
    <property type="entry name" value="MutS"/>
</dbReference>
<dbReference type="CDD" id="cd03286">
    <property type="entry name" value="ABC_MSH6_euk"/>
    <property type="match status" value="1"/>
</dbReference>
<dbReference type="InterPro" id="IPR036678">
    <property type="entry name" value="MutS_con_dom_sf"/>
</dbReference>
<dbReference type="SMART" id="SM00533">
    <property type="entry name" value="MUTSd"/>
    <property type="match status" value="1"/>
</dbReference>
<dbReference type="FunFam" id="1.10.1420.10:FF:000005">
    <property type="entry name" value="DNA mismatch repair protein"/>
    <property type="match status" value="1"/>
</dbReference>
<keyword evidence="6 7" id="KW-0234">DNA repair</keyword>
<feature type="domain" description="DNA mismatch repair proteins mutS family" evidence="9">
    <location>
        <begin position="987"/>
        <end position="1003"/>
    </location>
</feature>
<keyword evidence="3 6" id="KW-0227">DNA damage</keyword>
<evidence type="ECO:0000259" key="9">
    <source>
        <dbReference type="PROSITE" id="PS00486"/>
    </source>
</evidence>
<dbReference type="SMART" id="SM00534">
    <property type="entry name" value="MUTSac"/>
    <property type="match status" value="1"/>
</dbReference>
<dbReference type="Pfam" id="PF05190">
    <property type="entry name" value="MutS_IV"/>
    <property type="match status" value="1"/>
</dbReference>
<dbReference type="EMBL" id="AJVK01007753">
    <property type="status" value="NOT_ANNOTATED_CDS"/>
    <property type="molecule type" value="Genomic_DNA"/>
</dbReference>
<dbReference type="SUPFAM" id="SSF55271">
    <property type="entry name" value="DNA repair protein MutS, domain I"/>
    <property type="match status" value="1"/>
</dbReference>
<dbReference type="InterPro" id="IPR000432">
    <property type="entry name" value="DNA_mismatch_repair_MutS_C"/>
</dbReference>
<dbReference type="InterPro" id="IPR007861">
    <property type="entry name" value="DNA_mismatch_repair_MutS_clamp"/>
</dbReference>
<evidence type="ECO:0000256" key="4">
    <source>
        <dbReference type="ARBA" id="ARBA00022840"/>
    </source>
</evidence>
<dbReference type="InterPro" id="IPR007696">
    <property type="entry name" value="DNA_mismatch_repair_MutS_core"/>
</dbReference>
<keyword evidence="2 6" id="KW-0547">Nucleotide-binding</keyword>
<dbReference type="FunFam" id="3.40.1170.10:FF:000002">
    <property type="entry name" value="DNA mismatch repair protein"/>
    <property type="match status" value="1"/>
</dbReference>
<dbReference type="SUPFAM" id="SSF48334">
    <property type="entry name" value="DNA repair protein MutS, domain III"/>
    <property type="match status" value="1"/>
</dbReference>
<comment type="function">
    <text evidence="6 7">Component of the post-replicative DNA mismatch repair system (MMR).</text>
</comment>
<dbReference type="InterPro" id="IPR017261">
    <property type="entry name" value="DNA_mismatch_repair_MutS/MSH"/>
</dbReference>
<evidence type="ECO:0000313" key="11">
    <source>
        <dbReference type="Proteomes" id="UP000092462"/>
    </source>
</evidence>
<protein>
    <recommendedName>
        <fullName evidence="6">DNA mismatch repair protein</fullName>
    </recommendedName>
</protein>
<dbReference type="Pfam" id="PF05188">
    <property type="entry name" value="MutS_II"/>
    <property type="match status" value="1"/>
</dbReference>
<dbReference type="PANTHER" id="PTHR11361">
    <property type="entry name" value="DNA MISMATCH REPAIR PROTEIN MUTS FAMILY MEMBER"/>
    <property type="match status" value="1"/>
</dbReference>
<feature type="compositionally biased region" description="Low complexity" evidence="8">
    <location>
        <begin position="33"/>
        <end position="48"/>
    </location>
</feature>
<dbReference type="GO" id="GO:0140664">
    <property type="term" value="F:ATP-dependent DNA damage sensor activity"/>
    <property type="evidence" value="ECO:0007669"/>
    <property type="project" value="InterPro"/>
</dbReference>
<dbReference type="Gene3D" id="3.40.50.300">
    <property type="entry name" value="P-loop containing nucleotide triphosphate hydrolases"/>
    <property type="match status" value="1"/>
</dbReference>
<dbReference type="Proteomes" id="UP000092462">
    <property type="component" value="Unassembled WGS sequence"/>
</dbReference>
<dbReference type="AlphaFoldDB" id="A0A1B0F0L9"/>
<dbReference type="VEuPathDB" id="VectorBase:PPAPM1_002791"/>
<dbReference type="VEuPathDB" id="VectorBase:PPAI010120"/>
<dbReference type="SUPFAM" id="SSF52540">
    <property type="entry name" value="P-loop containing nucleoside triphosphate hydrolases"/>
    <property type="match status" value="1"/>
</dbReference>
<dbReference type="InterPro" id="IPR007695">
    <property type="entry name" value="DNA_mismatch_repair_MutS-lik_N"/>
</dbReference>
<feature type="region of interest" description="Disordered" evidence="8">
    <location>
        <begin position="1"/>
        <end position="116"/>
    </location>
</feature>
<dbReference type="PANTHER" id="PTHR11361:SF148">
    <property type="entry name" value="DNA MISMATCH REPAIR PROTEIN MSH6"/>
    <property type="match status" value="1"/>
</dbReference>
<evidence type="ECO:0000256" key="7">
    <source>
        <dbReference type="RuleBase" id="RU003756"/>
    </source>
</evidence>
<dbReference type="InterPro" id="IPR007860">
    <property type="entry name" value="DNA_mmatch_repair_MutS_con_dom"/>
</dbReference>
<keyword evidence="11" id="KW-1185">Reference proteome</keyword>
<sequence>MSKRLSDTPKNTLFNYFSRTPPAAGSSPKIAVKTPSQTTASPSTPKSALNASKNVGKRILSTEKPEKSTPISKHANGDEEIVSQKKRRRIITSDSEDSDRENDNLQVNSDKRQCDSPVSRAVVAKKVKMEGVETSKLTIEEKLASLTKTEPNEVPDELEMTSIVEDEATVWLHNKLEFLKAENIRDAKKRRPDHPDYDPNTLYVPDSFMKNLTPGMYQWWVMKAQHNDCVILFKVGKFYELYHMDAVVGVNELGFTYMKGEFAHSGFPEQAYDRMATSLVEKGYKVARVEQTENPEMMQERCKKQKSVTKFDRVVKREICQITNRGTRVFGQQVQLTGDFQPQYMLAIAEIAGGMTSTYGICFIDTSIGMFHIGQFEDDKHSSRMLTLLAHYTPVLVLFQKNGLSERTRQIFKTMLSSALKDPLSESQMWDASTTLKNLAEKYFLTDDGTNWPEIFKEMQDDCDHLGLTPKKNYSLALKALGGCIFYLTRCLLDQQILSLARYQFYQPPDVTESVNRLEENISRASQKLNKSKNMVLDSITLQNLKIIGEEGSLMETLDHCCTKFGKRLLHNWICSPSCDISVIRKRQEAVSELVDRPILLQDIRSLLGSLTDLERQLAQIHSFSSYGRFKDHPDSRAILYEEVQYGKKKIQDFISVLKGFKALLKLPELTAKCSSEFLIYLSQNSPEGTFPDFSADLDFFEKAFDHEEALKEGIIAPEHGVDKEFDAIEEEIKDIEMEFKEYVKIQEKYFNCKITVGTNRNRYQLEIPESFAKKAGSEYSLESQQGKKGGKGIKRYHTDETKDLLKRITVAENQRKKVLKDLSRRIFEKFSNNHDVWKQCVSNVAILDVLTSFAEYARNSRETCVPEIIDEDCEPFMELEDGYHPCLTGNEDFIPNGIILGAPQTALTILTGPNMGGKSTLMRQVGLLAVMAQVGSRIPASRCRMTLIDRIFTRLGAQDDILAGHSTFLVELSETSAILKHATINSLVLLDELGRGTATYDGTAIAASVVNFLADLKCRTLFSTHYHSLVDNFHRDGRITLGHMACMVENEDSDDPTQETVTFLYKYADGPCPKSYGFNAAKLAGMPTTIIRRAHE</sequence>
<dbReference type="InterPro" id="IPR016151">
    <property type="entry name" value="DNA_mismatch_repair_MutS_N"/>
</dbReference>
<dbReference type="SUPFAM" id="SSF53150">
    <property type="entry name" value="DNA repair protein MutS, domain II"/>
    <property type="match status" value="1"/>
</dbReference>
<dbReference type="GO" id="GO:0032301">
    <property type="term" value="C:MutSalpha complex"/>
    <property type="evidence" value="ECO:0007669"/>
    <property type="project" value="TreeGrafter"/>
</dbReference>
<dbReference type="FunFam" id="3.40.50.300:FF:002677">
    <property type="entry name" value="DNA mismatch repair protein"/>
    <property type="match status" value="1"/>
</dbReference>
<dbReference type="PROSITE" id="PS00486">
    <property type="entry name" value="DNA_MISMATCH_REPAIR_2"/>
    <property type="match status" value="1"/>
</dbReference>
<dbReference type="Pfam" id="PF01624">
    <property type="entry name" value="MutS_I"/>
    <property type="match status" value="1"/>
</dbReference>
<comment type="similarity">
    <text evidence="1 6 7">Belongs to the DNA mismatch repair MutS family.</text>
</comment>
<proteinExistence type="inferred from homology"/>